<dbReference type="PRINTS" id="PR00455">
    <property type="entry name" value="HTHTETR"/>
</dbReference>
<keyword evidence="2 4" id="KW-0238">DNA-binding</keyword>
<sequence length="197" mass="20785">MNNKIKMSNEDRSTTTRRALIGAARELFLQMGYAEASTPELVKAAGVTRGALYHHFEDKKAVFRAVVENELSEVAEAIRNSAKAPETAMAGLKSGTRAYLDAMQIPGRAHLLLVEGPAALGIETMKQINDISTGQTLREGLETAMASGEIRTVPLSALATLLDAAFDRAALDIAGGGSPEDIDTALTALLDGLATTS</sequence>
<evidence type="ECO:0000256" key="4">
    <source>
        <dbReference type="PROSITE-ProRule" id="PRU00335"/>
    </source>
</evidence>
<dbReference type="Pfam" id="PF21351">
    <property type="entry name" value="TetR_C_41"/>
    <property type="match status" value="1"/>
</dbReference>
<dbReference type="Pfam" id="PF00440">
    <property type="entry name" value="TetR_N"/>
    <property type="match status" value="1"/>
</dbReference>
<keyword evidence="3" id="KW-0804">Transcription</keyword>
<reference evidence="6" key="1">
    <citation type="submission" date="2022-10" db="EMBL/GenBank/DDBJ databases">
        <title>Hoeflea sp. J2-29, isolated from marine algae.</title>
        <authorList>
            <person name="Kristyanto S."/>
            <person name="Kim J.M."/>
            <person name="Jeon C.O."/>
        </authorList>
    </citation>
    <scope>NUCLEOTIDE SEQUENCE</scope>
    <source>
        <strain evidence="6">J2-29</strain>
    </source>
</reference>
<dbReference type="InterPro" id="IPR049484">
    <property type="entry name" value="Rv0078-like_C"/>
</dbReference>
<dbReference type="PROSITE" id="PS01081">
    <property type="entry name" value="HTH_TETR_1"/>
    <property type="match status" value="1"/>
</dbReference>
<evidence type="ECO:0000256" key="3">
    <source>
        <dbReference type="ARBA" id="ARBA00023163"/>
    </source>
</evidence>
<evidence type="ECO:0000259" key="5">
    <source>
        <dbReference type="PROSITE" id="PS50977"/>
    </source>
</evidence>
<name>A0ABT3YJ61_9HYPH</name>
<dbReference type="InterPro" id="IPR036271">
    <property type="entry name" value="Tet_transcr_reg_TetR-rel_C_sf"/>
</dbReference>
<dbReference type="PROSITE" id="PS50977">
    <property type="entry name" value="HTH_TETR_2"/>
    <property type="match status" value="1"/>
</dbReference>
<dbReference type="EMBL" id="JAOVZQ010000001">
    <property type="protein sequence ID" value="MCY0095932.1"/>
    <property type="molecule type" value="Genomic_DNA"/>
</dbReference>
<keyword evidence="7" id="KW-1185">Reference proteome</keyword>
<feature type="DNA-binding region" description="H-T-H motif" evidence="4">
    <location>
        <begin position="37"/>
        <end position="56"/>
    </location>
</feature>
<dbReference type="Gene3D" id="1.10.357.10">
    <property type="entry name" value="Tetracycline Repressor, domain 2"/>
    <property type="match status" value="1"/>
</dbReference>
<dbReference type="SUPFAM" id="SSF46689">
    <property type="entry name" value="Homeodomain-like"/>
    <property type="match status" value="1"/>
</dbReference>
<gene>
    <name evidence="6" type="ORF">OEG82_18190</name>
</gene>
<evidence type="ECO:0000313" key="7">
    <source>
        <dbReference type="Proteomes" id="UP001081283"/>
    </source>
</evidence>
<feature type="domain" description="HTH tetR-type" evidence="5">
    <location>
        <begin position="14"/>
        <end position="74"/>
    </location>
</feature>
<keyword evidence="1" id="KW-0805">Transcription regulation</keyword>
<evidence type="ECO:0000256" key="2">
    <source>
        <dbReference type="ARBA" id="ARBA00023125"/>
    </source>
</evidence>
<dbReference type="Proteomes" id="UP001081283">
    <property type="component" value="Unassembled WGS sequence"/>
</dbReference>
<dbReference type="InterPro" id="IPR001647">
    <property type="entry name" value="HTH_TetR"/>
</dbReference>
<comment type="caution">
    <text evidence="6">The sequence shown here is derived from an EMBL/GenBank/DDBJ whole genome shotgun (WGS) entry which is preliminary data.</text>
</comment>
<dbReference type="RefSeq" id="WP_267613793.1">
    <property type="nucleotide sequence ID" value="NZ_JAOVZQ010000001.1"/>
</dbReference>
<dbReference type="PANTHER" id="PTHR30055">
    <property type="entry name" value="HTH-TYPE TRANSCRIPTIONAL REGULATOR RUTR"/>
    <property type="match status" value="1"/>
</dbReference>
<dbReference type="InterPro" id="IPR023772">
    <property type="entry name" value="DNA-bd_HTH_TetR-type_CS"/>
</dbReference>
<organism evidence="6 7">
    <name type="scientific">Hoeflea ulvae</name>
    <dbReference type="NCBI Taxonomy" id="2983764"/>
    <lineage>
        <taxon>Bacteria</taxon>
        <taxon>Pseudomonadati</taxon>
        <taxon>Pseudomonadota</taxon>
        <taxon>Alphaproteobacteria</taxon>
        <taxon>Hyphomicrobiales</taxon>
        <taxon>Rhizobiaceae</taxon>
        <taxon>Hoeflea</taxon>
    </lineage>
</organism>
<protein>
    <submittedName>
        <fullName evidence="6">TetR/AcrR family transcriptional regulator</fullName>
    </submittedName>
</protein>
<dbReference type="InterPro" id="IPR009057">
    <property type="entry name" value="Homeodomain-like_sf"/>
</dbReference>
<dbReference type="PANTHER" id="PTHR30055:SF234">
    <property type="entry name" value="HTH-TYPE TRANSCRIPTIONAL REGULATOR BETI"/>
    <property type="match status" value="1"/>
</dbReference>
<dbReference type="InterPro" id="IPR050109">
    <property type="entry name" value="HTH-type_TetR-like_transc_reg"/>
</dbReference>
<evidence type="ECO:0000313" key="6">
    <source>
        <dbReference type="EMBL" id="MCY0095932.1"/>
    </source>
</evidence>
<dbReference type="SUPFAM" id="SSF48498">
    <property type="entry name" value="Tetracyclin repressor-like, C-terminal domain"/>
    <property type="match status" value="1"/>
</dbReference>
<proteinExistence type="predicted"/>
<accession>A0ABT3YJ61</accession>
<evidence type="ECO:0000256" key="1">
    <source>
        <dbReference type="ARBA" id="ARBA00023015"/>
    </source>
</evidence>